<feature type="domain" description="Helicase ATP-binding" evidence="4">
    <location>
        <begin position="74"/>
        <end position="239"/>
    </location>
</feature>
<evidence type="ECO:0000256" key="2">
    <source>
        <dbReference type="ARBA" id="ARBA00022801"/>
    </source>
</evidence>
<dbReference type="PANTHER" id="PTHR10799">
    <property type="entry name" value="SNF2/RAD54 HELICASE FAMILY"/>
    <property type="match status" value="1"/>
</dbReference>
<evidence type="ECO:0000256" key="1">
    <source>
        <dbReference type="ARBA" id="ARBA00022741"/>
    </source>
</evidence>
<organism evidence="6 7">
    <name type="scientific">Talaromyces islandicus</name>
    <name type="common">Penicillium islandicum</name>
    <dbReference type="NCBI Taxonomy" id="28573"/>
    <lineage>
        <taxon>Eukaryota</taxon>
        <taxon>Fungi</taxon>
        <taxon>Dikarya</taxon>
        <taxon>Ascomycota</taxon>
        <taxon>Pezizomycotina</taxon>
        <taxon>Eurotiomycetes</taxon>
        <taxon>Eurotiomycetidae</taxon>
        <taxon>Eurotiales</taxon>
        <taxon>Trichocomaceae</taxon>
        <taxon>Talaromyces</taxon>
        <taxon>Talaromyces sect. Islandici</taxon>
    </lineage>
</organism>
<dbReference type="OMA" id="WQFLGWI"/>
<dbReference type="PROSITE" id="PS51194">
    <property type="entry name" value="HELICASE_CTER"/>
    <property type="match status" value="1"/>
</dbReference>
<dbReference type="CDD" id="cd17919">
    <property type="entry name" value="DEXHc_Snf"/>
    <property type="match status" value="1"/>
</dbReference>
<protein>
    <submittedName>
        <fullName evidence="6">Nucleosome remodeling complex ATPase subunit (Snf2h), putative</fullName>
    </submittedName>
</protein>
<accession>A0A0U1LNC0</accession>
<evidence type="ECO:0000256" key="3">
    <source>
        <dbReference type="ARBA" id="ARBA00022840"/>
    </source>
</evidence>
<reference evidence="6 7" key="1">
    <citation type="submission" date="2015-04" db="EMBL/GenBank/DDBJ databases">
        <authorList>
            <person name="Syromyatnikov M.Y."/>
            <person name="Popov V.N."/>
        </authorList>
    </citation>
    <scope>NUCLEOTIDE SEQUENCE [LARGE SCALE GENOMIC DNA]</scope>
    <source>
        <strain evidence="6">WF-38-12</strain>
    </source>
</reference>
<keyword evidence="2" id="KW-0378">Hydrolase</keyword>
<dbReference type="InterPro" id="IPR038718">
    <property type="entry name" value="SNF2-like_sf"/>
</dbReference>
<dbReference type="STRING" id="28573.A0A0U1LNC0"/>
<dbReference type="SMART" id="SM00490">
    <property type="entry name" value="HELICc"/>
    <property type="match status" value="1"/>
</dbReference>
<dbReference type="InterPro" id="IPR000330">
    <property type="entry name" value="SNF2_N"/>
</dbReference>
<dbReference type="GO" id="GO:0016787">
    <property type="term" value="F:hydrolase activity"/>
    <property type="evidence" value="ECO:0007669"/>
    <property type="project" value="UniProtKB-KW"/>
</dbReference>
<name>A0A0U1LNC0_TALIS</name>
<dbReference type="InterPro" id="IPR001650">
    <property type="entry name" value="Helicase_C-like"/>
</dbReference>
<evidence type="ECO:0000259" key="4">
    <source>
        <dbReference type="PROSITE" id="PS51192"/>
    </source>
</evidence>
<dbReference type="EMBL" id="CVMT01000001">
    <property type="protein sequence ID" value="CRG84353.1"/>
    <property type="molecule type" value="Genomic_DNA"/>
</dbReference>
<dbReference type="SUPFAM" id="SSF52540">
    <property type="entry name" value="P-loop containing nucleoside triphosphate hydrolases"/>
    <property type="match status" value="2"/>
</dbReference>
<dbReference type="Gene3D" id="3.40.50.300">
    <property type="entry name" value="P-loop containing nucleotide triphosphate hydrolases"/>
    <property type="match status" value="1"/>
</dbReference>
<dbReference type="InterPro" id="IPR014001">
    <property type="entry name" value="Helicase_ATP-bd"/>
</dbReference>
<dbReference type="OrthoDB" id="288590at2759"/>
<evidence type="ECO:0000259" key="5">
    <source>
        <dbReference type="PROSITE" id="PS51194"/>
    </source>
</evidence>
<proteinExistence type="predicted"/>
<dbReference type="GO" id="GO:0005524">
    <property type="term" value="F:ATP binding"/>
    <property type="evidence" value="ECO:0007669"/>
    <property type="project" value="InterPro"/>
</dbReference>
<dbReference type="Pfam" id="PF00271">
    <property type="entry name" value="Helicase_C"/>
    <property type="match status" value="1"/>
</dbReference>
<keyword evidence="7" id="KW-1185">Reference proteome</keyword>
<feature type="domain" description="Helicase C-terminal" evidence="5">
    <location>
        <begin position="353"/>
        <end position="528"/>
    </location>
</feature>
<sequence>MESRRGTARPCFSHWVLFHRDLILPLLGENKIRYQLNAADDIKQIQPYESQQFKPPGIQADLKPHQLEGISFLDYLRRNNAHGILGDEMGLGKTLQVLSFFQQLVNGQANDKRPFLVVCPLSVLSTWMSETSKWTSLRAIQYYGSQEKRKEIAKVISTIEINVVVTTYEMLVSDCQRLNRLGVWKAIVLDEGHRIRNDHKKGAAMANRLKTDQRIVVTGTPIHNDLVETRAIIKWLYPDVFGGEKTSLLFKEAFSLKEGKIDPDFIQNVRKFLEVIMLRRTKDSDSNLNLPPKTEVMLYAPLTELQRSLYLEVVYGKEFTPLSSYITPPSTPNSVGFFDGEIPRGPARVALNPLMELRKICTHPFLLGTFERDAEFDVTAMSSKFIIIQKLLQQVVLKERKKVLIFSGFDGGLDCYGSTSAAMRKYNMHLFAKNPDIKVFLVATKAGGEGVTLTAAEVVVFLDLDWNPQVIRQAEARAHRIGQTRPVTVYKLCTRGTVESQMISRLNKKLYLDAKVNNQFVTSTSPLRANFDEPVLTNIKVIRNLIRTSVRSVAVEQMNAEEMLSWSFDEILDYCRVTEHVDDDDETSNALMTPSSPDQSFDDEKLWLSKSERIKTDLFHGIRIPRPPTTSFHSETKAKNLCFVVNGKQSLPGQARIRVWLATKLLRRVSLAMKRNACFVKGQDV</sequence>
<dbReference type="Proteomes" id="UP000054383">
    <property type="component" value="Unassembled WGS sequence"/>
</dbReference>
<dbReference type="PROSITE" id="PS51192">
    <property type="entry name" value="HELICASE_ATP_BIND_1"/>
    <property type="match status" value="1"/>
</dbReference>
<dbReference type="AlphaFoldDB" id="A0A0U1LNC0"/>
<dbReference type="Pfam" id="PF00176">
    <property type="entry name" value="SNF2-rel_dom"/>
    <property type="match status" value="1"/>
</dbReference>
<dbReference type="InterPro" id="IPR049730">
    <property type="entry name" value="SNF2/RAD54-like_C"/>
</dbReference>
<keyword evidence="1" id="KW-0547">Nucleotide-binding</keyword>
<dbReference type="InterPro" id="IPR027417">
    <property type="entry name" value="P-loop_NTPase"/>
</dbReference>
<evidence type="ECO:0000313" key="6">
    <source>
        <dbReference type="EMBL" id="CRG84353.1"/>
    </source>
</evidence>
<dbReference type="SMART" id="SM00487">
    <property type="entry name" value="DEXDc"/>
    <property type="match status" value="1"/>
</dbReference>
<dbReference type="Gene3D" id="3.40.50.10810">
    <property type="entry name" value="Tandem AAA-ATPase domain"/>
    <property type="match status" value="1"/>
</dbReference>
<gene>
    <name evidence="6" type="ORF">PISL3812_01650</name>
</gene>
<evidence type="ECO:0000313" key="7">
    <source>
        <dbReference type="Proteomes" id="UP000054383"/>
    </source>
</evidence>
<dbReference type="CDD" id="cd18793">
    <property type="entry name" value="SF2_C_SNF"/>
    <property type="match status" value="1"/>
</dbReference>
<keyword evidence="3" id="KW-0067">ATP-binding</keyword>